<evidence type="ECO:0000313" key="2">
    <source>
        <dbReference type="Proteomes" id="UP000065521"/>
    </source>
</evidence>
<dbReference type="EMBL" id="LOTN01000024">
    <property type="protein sequence ID" value="KUZ91655.1"/>
    <property type="molecule type" value="Genomic_DNA"/>
</dbReference>
<sequence length="79" mass="8677">MRATHILRRARASTINDLGRAPRLALNGFHFFNDDGVIPAVSEVVPVEEARARFQGMRSFNDAPQRLGATGILQGMRSA</sequence>
<organism evidence="1 2">
    <name type="scientific">Burkholderia ubonensis</name>
    <dbReference type="NCBI Taxonomy" id="101571"/>
    <lineage>
        <taxon>Bacteria</taxon>
        <taxon>Pseudomonadati</taxon>
        <taxon>Pseudomonadota</taxon>
        <taxon>Betaproteobacteria</taxon>
        <taxon>Burkholderiales</taxon>
        <taxon>Burkholderiaceae</taxon>
        <taxon>Burkholderia</taxon>
        <taxon>Burkholderia cepacia complex</taxon>
    </lineage>
</organism>
<accession>A0A102KNJ6</accession>
<proteinExistence type="predicted"/>
<reference evidence="1 2" key="1">
    <citation type="submission" date="2015-11" db="EMBL/GenBank/DDBJ databases">
        <title>Expanding the genomic diversity of Burkholderia species for the development of highly accurate diagnostics.</title>
        <authorList>
            <person name="Sahl J."/>
            <person name="Keim P."/>
            <person name="Wagner D."/>
        </authorList>
    </citation>
    <scope>NUCLEOTIDE SEQUENCE [LARGE SCALE GENOMIC DNA]</scope>
    <source>
        <strain evidence="1 2">RF32-BP4</strain>
    </source>
</reference>
<dbReference type="AlphaFoldDB" id="A0A102KNJ6"/>
<gene>
    <name evidence="1" type="ORF">WI38_13040</name>
</gene>
<evidence type="ECO:0000313" key="1">
    <source>
        <dbReference type="EMBL" id="KUZ91655.1"/>
    </source>
</evidence>
<protein>
    <submittedName>
        <fullName evidence="1">Uncharacterized protein</fullName>
    </submittedName>
</protein>
<name>A0A102KNJ6_9BURK</name>
<comment type="caution">
    <text evidence="1">The sequence shown here is derived from an EMBL/GenBank/DDBJ whole genome shotgun (WGS) entry which is preliminary data.</text>
</comment>
<dbReference type="Proteomes" id="UP000065521">
    <property type="component" value="Unassembled WGS sequence"/>
</dbReference>